<gene>
    <name evidence="1" type="ORF">SIL78_19050</name>
</gene>
<dbReference type="EMBL" id="JAWXXT010000002">
    <property type="protein sequence ID" value="MDX5979651.1"/>
    <property type="molecule type" value="Genomic_DNA"/>
</dbReference>
<evidence type="ECO:0000313" key="2">
    <source>
        <dbReference type="Proteomes" id="UP001276761"/>
    </source>
</evidence>
<sequence length="174" mass="19891">MPVIGGGDPNIAAMRQISKQMVQTPFREGWQFRVEIESAPSDWDLYCKEVSQTPIELEVKSKRVGAHYLNYYSGAQPVGLSLTMRDNEDGRIFKWMEQWVGKVVYPDGTWGLPIDYLRTCKIFDRLRDGSEALRQELRVQPLTIGELTESVDRSGALLEFPITLVEFRGGEINY</sequence>
<protein>
    <submittedName>
        <fullName evidence="1">Uncharacterized protein</fullName>
    </submittedName>
</protein>
<accession>A0AAJ2S4C5</accession>
<dbReference type="AlphaFoldDB" id="A0AAJ2S4C5"/>
<dbReference type="GeneID" id="303167639"/>
<comment type="caution">
    <text evidence="1">The sequence shown here is derived from an EMBL/GenBank/DDBJ whole genome shotgun (WGS) entry which is preliminary data.</text>
</comment>
<evidence type="ECO:0000313" key="1">
    <source>
        <dbReference type="EMBL" id="MDX5979651.1"/>
    </source>
</evidence>
<organism evidence="1 2">
    <name type="scientific">Vreelandella alkaliphila</name>
    <dbReference type="NCBI Taxonomy" id="272774"/>
    <lineage>
        <taxon>Bacteria</taxon>
        <taxon>Pseudomonadati</taxon>
        <taxon>Pseudomonadota</taxon>
        <taxon>Gammaproteobacteria</taxon>
        <taxon>Oceanospirillales</taxon>
        <taxon>Halomonadaceae</taxon>
        <taxon>Vreelandella</taxon>
    </lineage>
</organism>
<name>A0AAJ2S4C5_9GAMM</name>
<dbReference type="RefSeq" id="WP_198350053.1">
    <property type="nucleotide sequence ID" value="NZ_JABASV010000012.1"/>
</dbReference>
<dbReference type="Proteomes" id="UP001276761">
    <property type="component" value="Unassembled WGS sequence"/>
</dbReference>
<reference evidence="1" key="1">
    <citation type="submission" date="2023-11" db="EMBL/GenBank/DDBJ databases">
        <title>MicrobeMod: A computational toolkit for identifying prokaryotic methylation and restriction-modification with nanopore sequencing.</title>
        <authorList>
            <person name="Crits-Christoph A."/>
            <person name="Kang S.C."/>
            <person name="Lee H."/>
            <person name="Ostrov N."/>
        </authorList>
    </citation>
    <scope>NUCLEOTIDE SEQUENCE</scope>
    <source>
        <strain evidence="1">ATCC BAA-953</strain>
    </source>
</reference>
<proteinExistence type="predicted"/>